<keyword evidence="1" id="KW-0732">Signal</keyword>
<dbReference type="AlphaFoldDB" id="A0A9J5Y8B3"/>
<reference evidence="2 3" key="1">
    <citation type="submission" date="2020-09" db="EMBL/GenBank/DDBJ databases">
        <title>De no assembly of potato wild relative species, Solanum commersonii.</title>
        <authorList>
            <person name="Cho K."/>
        </authorList>
    </citation>
    <scope>NUCLEOTIDE SEQUENCE [LARGE SCALE GENOMIC DNA]</scope>
    <source>
        <strain evidence="2">LZ3.2</strain>
        <tissue evidence="2">Leaf</tissue>
    </source>
</reference>
<evidence type="ECO:0000313" key="3">
    <source>
        <dbReference type="Proteomes" id="UP000824120"/>
    </source>
</evidence>
<proteinExistence type="predicted"/>
<name>A0A9J5Y8B3_SOLCO</name>
<feature type="chain" id="PRO_5039922850" evidence="1">
    <location>
        <begin position="27"/>
        <end position="110"/>
    </location>
</feature>
<keyword evidence="3" id="KW-1185">Reference proteome</keyword>
<accession>A0A9J5Y8B3</accession>
<feature type="signal peptide" evidence="1">
    <location>
        <begin position="1"/>
        <end position="26"/>
    </location>
</feature>
<gene>
    <name evidence="2" type="ORF">H5410_036494</name>
</gene>
<organism evidence="2 3">
    <name type="scientific">Solanum commersonii</name>
    <name type="common">Commerson's wild potato</name>
    <name type="synonym">Commerson's nightshade</name>
    <dbReference type="NCBI Taxonomy" id="4109"/>
    <lineage>
        <taxon>Eukaryota</taxon>
        <taxon>Viridiplantae</taxon>
        <taxon>Streptophyta</taxon>
        <taxon>Embryophyta</taxon>
        <taxon>Tracheophyta</taxon>
        <taxon>Spermatophyta</taxon>
        <taxon>Magnoliopsida</taxon>
        <taxon>eudicotyledons</taxon>
        <taxon>Gunneridae</taxon>
        <taxon>Pentapetalae</taxon>
        <taxon>asterids</taxon>
        <taxon>lamiids</taxon>
        <taxon>Solanales</taxon>
        <taxon>Solanaceae</taxon>
        <taxon>Solanoideae</taxon>
        <taxon>Solaneae</taxon>
        <taxon>Solanum</taxon>
    </lineage>
</organism>
<dbReference type="Proteomes" id="UP000824120">
    <property type="component" value="Chromosome 7"/>
</dbReference>
<dbReference type="EMBL" id="JACXVP010000007">
    <property type="protein sequence ID" value="KAG5595262.1"/>
    <property type="molecule type" value="Genomic_DNA"/>
</dbReference>
<protein>
    <submittedName>
        <fullName evidence="2">Uncharacterized protein</fullName>
    </submittedName>
</protein>
<evidence type="ECO:0000256" key="1">
    <source>
        <dbReference type="SAM" id="SignalP"/>
    </source>
</evidence>
<comment type="caution">
    <text evidence="2">The sequence shown here is derived from an EMBL/GenBank/DDBJ whole genome shotgun (WGS) entry which is preliminary data.</text>
</comment>
<evidence type="ECO:0000313" key="2">
    <source>
        <dbReference type="EMBL" id="KAG5595262.1"/>
    </source>
</evidence>
<sequence>MVLAIHRSSFLCSFSFFCSFLLNSQTQVQSFKKGVLKSATQDSIVNAHKKTQFTYAKINCALKDSSSDSPILENLMLTILASNASSSSTKLFECPHRKNDSIIAYNDLII</sequence>